<feature type="region of interest" description="Disordered" evidence="1">
    <location>
        <begin position="12"/>
        <end position="46"/>
    </location>
</feature>
<comment type="caution">
    <text evidence="4">The sequence shown here is derived from an EMBL/GenBank/DDBJ whole genome shotgun (WGS) entry which is preliminary data.</text>
</comment>
<evidence type="ECO:0000313" key="5">
    <source>
        <dbReference type="Proteomes" id="UP001454036"/>
    </source>
</evidence>
<reference evidence="4 5" key="1">
    <citation type="submission" date="2024-01" db="EMBL/GenBank/DDBJ databases">
        <title>The complete chloroplast genome sequence of Lithospermum erythrorhizon: insights into the phylogenetic relationship among Boraginaceae species and the maternal lineages of purple gromwells.</title>
        <authorList>
            <person name="Okada T."/>
            <person name="Watanabe K."/>
        </authorList>
    </citation>
    <scope>NUCLEOTIDE SEQUENCE [LARGE SCALE GENOMIC DNA]</scope>
</reference>
<dbReference type="AlphaFoldDB" id="A0AAV3NI44"/>
<organism evidence="4 5">
    <name type="scientific">Lithospermum erythrorhizon</name>
    <name type="common">Purple gromwell</name>
    <name type="synonym">Lithospermum officinale var. erythrorhizon</name>
    <dbReference type="NCBI Taxonomy" id="34254"/>
    <lineage>
        <taxon>Eukaryota</taxon>
        <taxon>Viridiplantae</taxon>
        <taxon>Streptophyta</taxon>
        <taxon>Embryophyta</taxon>
        <taxon>Tracheophyta</taxon>
        <taxon>Spermatophyta</taxon>
        <taxon>Magnoliopsida</taxon>
        <taxon>eudicotyledons</taxon>
        <taxon>Gunneridae</taxon>
        <taxon>Pentapetalae</taxon>
        <taxon>asterids</taxon>
        <taxon>lamiids</taxon>
        <taxon>Boraginales</taxon>
        <taxon>Boraginaceae</taxon>
        <taxon>Boraginoideae</taxon>
        <taxon>Lithospermeae</taxon>
        <taxon>Lithospermum</taxon>
    </lineage>
</organism>
<keyword evidence="4" id="KW-0812">Transmembrane</keyword>
<keyword evidence="4" id="KW-0675">Receptor</keyword>
<dbReference type="Pfam" id="PF07727">
    <property type="entry name" value="RVT_2"/>
    <property type="match status" value="1"/>
</dbReference>
<evidence type="ECO:0000313" key="4">
    <source>
        <dbReference type="EMBL" id="GAA0139005.1"/>
    </source>
</evidence>
<keyword evidence="4" id="KW-0472">Membrane</keyword>
<evidence type="ECO:0000256" key="1">
    <source>
        <dbReference type="SAM" id="MobiDB-lite"/>
    </source>
</evidence>
<dbReference type="InterPro" id="IPR057670">
    <property type="entry name" value="SH3_retrovirus"/>
</dbReference>
<dbReference type="InterPro" id="IPR043502">
    <property type="entry name" value="DNA/RNA_pol_sf"/>
</dbReference>
<evidence type="ECO:0000259" key="2">
    <source>
        <dbReference type="Pfam" id="PF07727"/>
    </source>
</evidence>
<sequence length="499" mass="54487">MGHHYDHCYQRVGYPTGSSRGRGGKSKGLSVHGRGTMGRGSTSTNTYSNYGVAATASLPSASTMTTGTASQTIPGFTTEQVHRLLTLIEPSNSSEKLCGKNNLSNSICLIDSGASHHMTRNSSHLFNYTDIPPQFISLPDGVQTMATKQGSDRNTKKVIGLSEFGNGVYMFCQVSTLAFASPASSATHVDSFVASPPTACKPRHNDKFAPRSRKCIFMGYSFGKKGWKEDELAFDNQSQQTSGEIYQDSSTKIQHVNSHPLAIVEATSDNAEIVDTTTEMNTAPAPTVAPLALVETTQPSRHRRPLSYLSDYICHSASIIHPTTSQPSSSPSLGKRAIGCQWVYKTKYKSDGSIERHKTRLVVLGSHQTEGEDFTDTFAPVAKMVSVRMFLAVAVDKNWEVHQLDVNNAFLHGDLHEEVYMKLPPGFTTSSSSQVCRLHEEVYMKLPPGFTTSSSSQISLWFETISPKLLADIFTKALCTPQLSLLLDKLGFYDLHAPP</sequence>
<name>A0AAV3NI44_LITER</name>
<dbReference type="EMBL" id="BAABME010000050">
    <property type="protein sequence ID" value="GAA0139005.1"/>
    <property type="molecule type" value="Genomic_DNA"/>
</dbReference>
<dbReference type="Pfam" id="PF25597">
    <property type="entry name" value="SH3_retrovirus"/>
    <property type="match status" value="1"/>
</dbReference>
<keyword evidence="5" id="KW-1185">Reference proteome</keyword>
<proteinExistence type="predicted"/>
<dbReference type="SUPFAM" id="SSF56672">
    <property type="entry name" value="DNA/RNA polymerases"/>
    <property type="match status" value="1"/>
</dbReference>
<dbReference type="Proteomes" id="UP001454036">
    <property type="component" value="Unassembled WGS sequence"/>
</dbReference>
<accession>A0AAV3NI44</accession>
<feature type="domain" description="Retroviral polymerase SH3-like" evidence="3">
    <location>
        <begin position="203"/>
        <end position="228"/>
    </location>
</feature>
<protein>
    <submittedName>
        <fullName evidence="4">Transmembrane signal receptor</fullName>
    </submittedName>
</protein>
<feature type="domain" description="Reverse transcriptase Ty1/copia-type" evidence="2">
    <location>
        <begin position="334"/>
        <end position="443"/>
    </location>
</feature>
<gene>
    <name evidence="4" type="ORF">LIER_00637</name>
</gene>
<evidence type="ECO:0000259" key="3">
    <source>
        <dbReference type="Pfam" id="PF25597"/>
    </source>
</evidence>
<dbReference type="InterPro" id="IPR013103">
    <property type="entry name" value="RVT_2"/>
</dbReference>